<dbReference type="EMBL" id="QZFV01000090">
    <property type="protein sequence ID" value="RJQ84000.1"/>
    <property type="molecule type" value="Genomic_DNA"/>
</dbReference>
<protein>
    <submittedName>
        <fullName evidence="2">Uncharacterized protein</fullName>
    </submittedName>
</protein>
<keyword evidence="1" id="KW-0472">Membrane</keyword>
<dbReference type="RefSeq" id="WP_120024613.1">
    <property type="nucleotide sequence ID" value="NZ_QZFV01000090.1"/>
</dbReference>
<sequence>MSLYVLLAPAIAGQDSLIIGAALSVLLCYVLNRSSGCSAVIFGHRRPRPARAGHAGSSAGCARCI</sequence>
<name>A0A419I2C1_9PSEU</name>
<keyword evidence="1" id="KW-1133">Transmembrane helix</keyword>
<accession>A0A419I2C1</accession>
<evidence type="ECO:0000256" key="1">
    <source>
        <dbReference type="SAM" id="Phobius"/>
    </source>
</evidence>
<feature type="transmembrane region" description="Helical" evidence="1">
    <location>
        <begin position="6"/>
        <end position="31"/>
    </location>
</feature>
<gene>
    <name evidence="2" type="ORF">D5S19_18590</name>
</gene>
<reference evidence="2 3" key="1">
    <citation type="submission" date="2018-09" db="EMBL/GenBank/DDBJ databases">
        <title>YIM PH 21725 draft genome.</title>
        <authorList>
            <person name="Miao C."/>
        </authorList>
    </citation>
    <scope>NUCLEOTIDE SEQUENCE [LARGE SCALE GENOMIC DNA]</scope>
    <source>
        <strain evidence="3">YIM PH21725</strain>
    </source>
</reference>
<evidence type="ECO:0000313" key="3">
    <source>
        <dbReference type="Proteomes" id="UP000285112"/>
    </source>
</evidence>
<dbReference type="Proteomes" id="UP000285112">
    <property type="component" value="Unassembled WGS sequence"/>
</dbReference>
<organism evidence="2 3">
    <name type="scientific">Amycolatopsis panacis</name>
    <dbReference type="NCBI Taxonomy" id="2340917"/>
    <lineage>
        <taxon>Bacteria</taxon>
        <taxon>Bacillati</taxon>
        <taxon>Actinomycetota</taxon>
        <taxon>Actinomycetes</taxon>
        <taxon>Pseudonocardiales</taxon>
        <taxon>Pseudonocardiaceae</taxon>
        <taxon>Amycolatopsis</taxon>
    </lineage>
</organism>
<proteinExistence type="predicted"/>
<evidence type="ECO:0000313" key="2">
    <source>
        <dbReference type="EMBL" id="RJQ84000.1"/>
    </source>
</evidence>
<keyword evidence="3" id="KW-1185">Reference proteome</keyword>
<comment type="caution">
    <text evidence="2">The sequence shown here is derived from an EMBL/GenBank/DDBJ whole genome shotgun (WGS) entry which is preliminary data.</text>
</comment>
<keyword evidence="1" id="KW-0812">Transmembrane</keyword>
<dbReference type="AlphaFoldDB" id="A0A419I2C1"/>